<proteinExistence type="predicted"/>
<dbReference type="EMBL" id="AUZY01002060">
    <property type="protein sequence ID" value="EQD73182.1"/>
    <property type="molecule type" value="Genomic_DNA"/>
</dbReference>
<feature type="non-terminal residue" evidence="3">
    <location>
        <position position="363"/>
    </location>
</feature>
<sequence>MTPERGGRRPRDDTYRAKALADPRVRSWWQSQRLGSHITADVNLRQLWAFLIEAKLDPHQLVALAKDEPEKLQEIIVEYADQLVNRGRLASYIAKTFVGVKSWLRFNGVEFHRFPKLKVLQGQSLSKERTPTPAELHRLLGVLDPRGRMIALLMAHAGLRPGVLGSMDGTDGLTLGDLPELTLKGEPAFKRIPFLIVVAGTHSKNRLDYVTFGTQELAEAVLAYLADRQSRGEKLTPASPLVNLSAFASANYNHARVKSDFITTTVITRGLRNAIAKVLPKGVEWRPYVLRAYCSTQLWAAGNHGKIDRDAREAILGHDLGVSGRYNLSKRLHPEMVEELRAAYARCEGYLSTVPTRDDAQGA</sequence>
<dbReference type="PROSITE" id="PS51898">
    <property type="entry name" value="TYR_RECOMBINASE"/>
    <property type="match status" value="1"/>
</dbReference>
<organism evidence="3">
    <name type="scientific">mine drainage metagenome</name>
    <dbReference type="NCBI Taxonomy" id="410659"/>
    <lineage>
        <taxon>unclassified sequences</taxon>
        <taxon>metagenomes</taxon>
        <taxon>ecological metagenomes</taxon>
    </lineage>
</organism>
<dbReference type="GO" id="GO:0006310">
    <property type="term" value="P:DNA recombination"/>
    <property type="evidence" value="ECO:0007669"/>
    <property type="project" value="UniProtKB-KW"/>
</dbReference>
<reference evidence="3" key="1">
    <citation type="submission" date="2013-08" db="EMBL/GenBank/DDBJ databases">
        <authorList>
            <person name="Mendez C."/>
            <person name="Richter M."/>
            <person name="Ferrer M."/>
            <person name="Sanchez J."/>
        </authorList>
    </citation>
    <scope>NUCLEOTIDE SEQUENCE</scope>
</reference>
<dbReference type="Gene3D" id="1.10.443.10">
    <property type="entry name" value="Intergrase catalytic core"/>
    <property type="match status" value="1"/>
</dbReference>
<dbReference type="InterPro" id="IPR002104">
    <property type="entry name" value="Integrase_catalytic"/>
</dbReference>
<accession>T1BTI9</accession>
<evidence type="ECO:0000259" key="2">
    <source>
        <dbReference type="PROSITE" id="PS51898"/>
    </source>
</evidence>
<dbReference type="GO" id="GO:0003677">
    <property type="term" value="F:DNA binding"/>
    <property type="evidence" value="ECO:0007669"/>
    <property type="project" value="InterPro"/>
</dbReference>
<name>T1BTI9_9ZZZZ</name>
<dbReference type="SUPFAM" id="SSF56349">
    <property type="entry name" value="DNA breaking-rejoining enzymes"/>
    <property type="match status" value="1"/>
</dbReference>
<gene>
    <name evidence="3" type="ORF">B1B_03351</name>
</gene>
<dbReference type="GO" id="GO:0015074">
    <property type="term" value="P:DNA integration"/>
    <property type="evidence" value="ECO:0007669"/>
    <property type="project" value="InterPro"/>
</dbReference>
<dbReference type="InterPro" id="IPR011010">
    <property type="entry name" value="DNA_brk_join_enz"/>
</dbReference>
<reference evidence="3" key="2">
    <citation type="journal article" date="2014" name="ISME J.">
        <title>Microbial stratification in low pH oxic and suboxic macroscopic growths along an acid mine drainage.</title>
        <authorList>
            <person name="Mendez-Garcia C."/>
            <person name="Mesa V."/>
            <person name="Sprenger R.R."/>
            <person name="Richter M."/>
            <person name="Diez M.S."/>
            <person name="Solano J."/>
            <person name="Bargiela R."/>
            <person name="Golyshina O.V."/>
            <person name="Manteca A."/>
            <person name="Ramos J.L."/>
            <person name="Gallego J.R."/>
            <person name="Llorente I."/>
            <person name="Martins Dos Santos V.A."/>
            <person name="Jensen O.N."/>
            <person name="Pelaez A.I."/>
            <person name="Sanchez J."/>
            <person name="Ferrer M."/>
        </authorList>
    </citation>
    <scope>NUCLEOTIDE SEQUENCE</scope>
</reference>
<evidence type="ECO:0000313" key="3">
    <source>
        <dbReference type="EMBL" id="EQD73182.1"/>
    </source>
</evidence>
<evidence type="ECO:0000256" key="1">
    <source>
        <dbReference type="ARBA" id="ARBA00023172"/>
    </source>
</evidence>
<keyword evidence="1" id="KW-0233">DNA recombination</keyword>
<dbReference type="InterPro" id="IPR013762">
    <property type="entry name" value="Integrase-like_cat_sf"/>
</dbReference>
<comment type="caution">
    <text evidence="3">The sequence shown here is derived from an EMBL/GenBank/DDBJ whole genome shotgun (WGS) entry which is preliminary data.</text>
</comment>
<feature type="domain" description="Tyr recombinase" evidence="2">
    <location>
        <begin position="126"/>
        <end position="345"/>
    </location>
</feature>
<dbReference type="AlphaFoldDB" id="T1BTI9"/>
<protein>
    <submittedName>
        <fullName evidence="3">Integrase/recombinase</fullName>
    </submittedName>
</protein>